<dbReference type="GO" id="GO:1902555">
    <property type="term" value="C:endoribonuclease complex"/>
    <property type="evidence" value="ECO:0007669"/>
    <property type="project" value="UniProtKB-ARBA"/>
</dbReference>
<evidence type="ECO:0000313" key="4">
    <source>
        <dbReference type="EMBL" id="KAL3778307.1"/>
    </source>
</evidence>
<keyword evidence="2" id="KW-0819">tRNA processing</keyword>
<feature type="region of interest" description="Disordered" evidence="3">
    <location>
        <begin position="31"/>
        <end position="50"/>
    </location>
</feature>
<reference evidence="4 5" key="1">
    <citation type="submission" date="2024-10" db="EMBL/GenBank/DDBJ databases">
        <title>Updated reference genomes for cyclostephanoid diatoms.</title>
        <authorList>
            <person name="Roberts W.R."/>
            <person name="Alverson A.J."/>
        </authorList>
    </citation>
    <scope>NUCLEOTIDE SEQUENCE [LARGE SCALE GENOMIC DNA]</scope>
    <source>
        <strain evidence="4 5">AJA010-31</strain>
    </source>
</reference>
<dbReference type="AlphaFoldDB" id="A0ABD3NR19"/>
<sequence length="173" mass="19263">MVRQKNRWLLVQFDYEPNIIRHCTPDETSSTVSKKRKLNKSNSYNSSSSNLDEQVQIDQITSTDIFRSVQETLTQNYGIVGASTTELSVKLYDPKVKLAIIKTSREKCPILGLRGMLLGRKCKIFSKETAIEYGLLASSETGNNAASVRKARAAVKKALSKMEARIEKIGSGC</sequence>
<dbReference type="InterPro" id="IPR002759">
    <property type="entry name" value="Pop5/Rpp14/Rnp2-like"/>
</dbReference>
<accession>A0ABD3NR19</accession>
<evidence type="ECO:0000256" key="3">
    <source>
        <dbReference type="SAM" id="MobiDB-lite"/>
    </source>
</evidence>
<dbReference type="EMBL" id="JALLPJ020000993">
    <property type="protein sequence ID" value="KAL3778307.1"/>
    <property type="molecule type" value="Genomic_DNA"/>
</dbReference>
<dbReference type="PANTHER" id="PTHR15441:SF2">
    <property type="entry name" value="RIBONUCLEASE P_MRP PROTEIN SUBUNIT POP5"/>
    <property type="match status" value="1"/>
</dbReference>
<evidence type="ECO:0000256" key="2">
    <source>
        <dbReference type="ARBA" id="ARBA00022694"/>
    </source>
</evidence>
<dbReference type="Proteomes" id="UP001530400">
    <property type="component" value="Unassembled WGS sequence"/>
</dbReference>
<dbReference type="Pfam" id="PF01900">
    <property type="entry name" value="RNase_P_Rpp14"/>
    <property type="match status" value="1"/>
</dbReference>
<dbReference type="GO" id="GO:1990904">
    <property type="term" value="C:ribonucleoprotein complex"/>
    <property type="evidence" value="ECO:0007669"/>
    <property type="project" value="UniProtKB-ARBA"/>
</dbReference>
<gene>
    <name evidence="4" type="ORF">ACHAWO_003335</name>
</gene>
<name>A0ABD3NR19_9STRA</name>
<evidence type="ECO:0000256" key="1">
    <source>
        <dbReference type="ARBA" id="ARBA00010800"/>
    </source>
</evidence>
<dbReference type="Gene3D" id="3.30.70.3250">
    <property type="entry name" value="Ribonuclease P, Pop5 subunit"/>
    <property type="match status" value="1"/>
</dbReference>
<dbReference type="PANTHER" id="PTHR15441">
    <property type="entry name" value="RIBONUCLEASE P PROTEIN SUBUNIT P14"/>
    <property type="match status" value="1"/>
</dbReference>
<comment type="caution">
    <text evidence="4">The sequence shown here is derived from an EMBL/GenBank/DDBJ whole genome shotgun (WGS) entry which is preliminary data.</text>
</comment>
<dbReference type="GO" id="GO:0008033">
    <property type="term" value="P:tRNA processing"/>
    <property type="evidence" value="ECO:0007669"/>
    <property type="project" value="UniProtKB-KW"/>
</dbReference>
<dbReference type="InterPro" id="IPR038085">
    <property type="entry name" value="Rnp2-like_sf"/>
</dbReference>
<evidence type="ECO:0000313" key="5">
    <source>
        <dbReference type="Proteomes" id="UP001530400"/>
    </source>
</evidence>
<proteinExistence type="inferred from homology"/>
<organism evidence="4 5">
    <name type="scientific">Cyclotella atomus</name>
    <dbReference type="NCBI Taxonomy" id="382360"/>
    <lineage>
        <taxon>Eukaryota</taxon>
        <taxon>Sar</taxon>
        <taxon>Stramenopiles</taxon>
        <taxon>Ochrophyta</taxon>
        <taxon>Bacillariophyta</taxon>
        <taxon>Coscinodiscophyceae</taxon>
        <taxon>Thalassiosirophycidae</taxon>
        <taxon>Stephanodiscales</taxon>
        <taxon>Stephanodiscaceae</taxon>
        <taxon>Cyclotella</taxon>
    </lineage>
</organism>
<protein>
    <submittedName>
        <fullName evidence="4">Uncharacterized protein</fullName>
    </submittedName>
</protein>
<dbReference type="SUPFAM" id="SSF160350">
    <property type="entry name" value="Rnp2-like"/>
    <property type="match status" value="1"/>
</dbReference>
<comment type="similarity">
    <text evidence="1">Belongs to the eukaryotic/archaeal RNase P protein component 2 family.</text>
</comment>
<keyword evidence="5" id="KW-1185">Reference proteome</keyword>
<feature type="compositionally biased region" description="Low complexity" evidence="3">
    <location>
        <begin position="40"/>
        <end position="50"/>
    </location>
</feature>